<evidence type="ECO:0000313" key="3">
    <source>
        <dbReference type="Proteomes" id="UP001605036"/>
    </source>
</evidence>
<evidence type="ECO:0000256" key="1">
    <source>
        <dbReference type="SAM" id="MobiDB-lite"/>
    </source>
</evidence>
<reference evidence="2 3" key="1">
    <citation type="submission" date="2024-09" db="EMBL/GenBank/DDBJ databases">
        <title>Chromosome-scale assembly of Riccia fluitans.</title>
        <authorList>
            <person name="Paukszto L."/>
            <person name="Sawicki J."/>
            <person name="Karawczyk K."/>
            <person name="Piernik-Szablinska J."/>
            <person name="Szczecinska M."/>
            <person name="Mazdziarz M."/>
        </authorList>
    </citation>
    <scope>NUCLEOTIDE SEQUENCE [LARGE SCALE GENOMIC DNA]</scope>
    <source>
        <strain evidence="2">Rf_01</strain>
        <tissue evidence="2">Aerial parts of the thallus</tissue>
    </source>
</reference>
<dbReference type="Proteomes" id="UP001605036">
    <property type="component" value="Unassembled WGS sequence"/>
</dbReference>
<proteinExistence type="predicted"/>
<name>A0ABD1YUK0_9MARC</name>
<keyword evidence="3" id="KW-1185">Reference proteome</keyword>
<feature type="region of interest" description="Disordered" evidence="1">
    <location>
        <begin position="90"/>
        <end position="117"/>
    </location>
</feature>
<feature type="compositionally biased region" description="Basic and acidic residues" evidence="1">
    <location>
        <begin position="106"/>
        <end position="117"/>
    </location>
</feature>
<gene>
    <name evidence="2" type="ORF">R1flu_005603</name>
</gene>
<dbReference type="EMBL" id="JBHFFA010000003">
    <property type="protein sequence ID" value="KAL2634124.1"/>
    <property type="molecule type" value="Genomic_DNA"/>
</dbReference>
<accession>A0ABD1YUK0</accession>
<dbReference type="AlphaFoldDB" id="A0ABD1YUK0"/>
<protein>
    <submittedName>
        <fullName evidence="2">Uncharacterized protein</fullName>
    </submittedName>
</protein>
<comment type="caution">
    <text evidence="2">The sequence shown here is derived from an EMBL/GenBank/DDBJ whole genome shotgun (WGS) entry which is preliminary data.</text>
</comment>
<evidence type="ECO:0000313" key="2">
    <source>
        <dbReference type="EMBL" id="KAL2634124.1"/>
    </source>
</evidence>
<organism evidence="2 3">
    <name type="scientific">Riccia fluitans</name>
    <dbReference type="NCBI Taxonomy" id="41844"/>
    <lineage>
        <taxon>Eukaryota</taxon>
        <taxon>Viridiplantae</taxon>
        <taxon>Streptophyta</taxon>
        <taxon>Embryophyta</taxon>
        <taxon>Marchantiophyta</taxon>
        <taxon>Marchantiopsida</taxon>
        <taxon>Marchantiidae</taxon>
        <taxon>Marchantiales</taxon>
        <taxon>Ricciaceae</taxon>
        <taxon>Riccia</taxon>
    </lineage>
</organism>
<sequence length="117" mass="13082">MLEPADHRTSVVLCIRRDPNPERPATRVNLPSSTQGHHHLITPLIPILQHWPTRKRRGDGYDTSCRGTLAHGGKSVRATTRQYIARSWARVAESGSKSTRKHLLRSRVESEAKGDSG</sequence>